<keyword evidence="2" id="KW-0067">ATP-binding</keyword>
<dbReference type="PANTHER" id="PTHR27005:SF466">
    <property type="entry name" value="NON-FUNCTIONAL PSEUDOKINASE ZED1-LIKE"/>
    <property type="match status" value="1"/>
</dbReference>
<dbReference type="Pfam" id="PF07714">
    <property type="entry name" value="PK_Tyr_Ser-Thr"/>
    <property type="match status" value="1"/>
</dbReference>
<comment type="caution">
    <text evidence="4">The sequence shown here is derived from an EMBL/GenBank/DDBJ whole genome shotgun (WGS) entry which is preliminary data.</text>
</comment>
<dbReference type="GO" id="GO:0007166">
    <property type="term" value="P:cell surface receptor signaling pathway"/>
    <property type="evidence" value="ECO:0007669"/>
    <property type="project" value="InterPro"/>
</dbReference>
<accession>A0AA39W5A3</accession>
<dbReference type="InterPro" id="IPR011009">
    <property type="entry name" value="Kinase-like_dom_sf"/>
</dbReference>
<dbReference type="SUPFAM" id="SSF56112">
    <property type="entry name" value="Protein kinase-like (PK-like)"/>
    <property type="match status" value="2"/>
</dbReference>
<dbReference type="PANTHER" id="PTHR27005">
    <property type="entry name" value="WALL-ASSOCIATED RECEPTOR KINASE-LIKE 21"/>
    <property type="match status" value="1"/>
</dbReference>
<dbReference type="Gene3D" id="3.30.200.20">
    <property type="entry name" value="Phosphorylase Kinase, domain 1"/>
    <property type="match status" value="1"/>
</dbReference>
<evidence type="ECO:0000313" key="5">
    <source>
        <dbReference type="Proteomes" id="UP001168877"/>
    </source>
</evidence>
<reference evidence="4" key="2">
    <citation type="submission" date="2023-06" db="EMBL/GenBank/DDBJ databases">
        <authorList>
            <person name="Swenson N.G."/>
            <person name="Wegrzyn J.L."/>
            <person name="Mcevoy S.L."/>
        </authorList>
    </citation>
    <scope>NUCLEOTIDE SEQUENCE</scope>
    <source>
        <strain evidence="4">NS2018</strain>
        <tissue evidence="4">Leaf</tissue>
    </source>
</reference>
<dbReference type="InterPro" id="IPR000719">
    <property type="entry name" value="Prot_kinase_dom"/>
</dbReference>
<dbReference type="GO" id="GO:0005886">
    <property type="term" value="C:plasma membrane"/>
    <property type="evidence" value="ECO:0007669"/>
    <property type="project" value="TreeGrafter"/>
</dbReference>
<feature type="domain" description="Protein kinase" evidence="3">
    <location>
        <begin position="37"/>
        <end position="322"/>
    </location>
</feature>
<evidence type="ECO:0000313" key="4">
    <source>
        <dbReference type="EMBL" id="KAK0602845.1"/>
    </source>
</evidence>
<evidence type="ECO:0000259" key="3">
    <source>
        <dbReference type="PROSITE" id="PS50011"/>
    </source>
</evidence>
<gene>
    <name evidence="4" type="ORF">LWI29_037517</name>
</gene>
<sequence>MKNGENFLEKLITSCNGKYNPIRSFSTEDLKEATNNYDIQKIITSDASYELYKGLLRGHLISVMKFGDKPTSSDAYEYCYNNIVFASQMSHKNILRLIGCCLETRIPILVFEPIEYGTLADRTYNNNPLQPCFVPLLLTQRLKIAMEIANALAYFHVGFSRPIVFKTINPINILFDEQNIAKLSDFTLSVSIPDGETHIKGWVAGTMGLIAPDYMRTGLCNEQSDVYSFGVLLLVLLTGQKIYDPSRGKTGGDYWLLLHVKKCNENNRFMEMIDPVIVRQVLCARKVQQLQAFTNLALKCASESPNDRPTMVDVAKQLWQFFNFLSNSDLLIAESAATHPQVNKMVSFWRKEYWEKRGETHIKDAQFRGYVGYTAPELCRGVLNEKCDVYGFGILLLEILTG</sequence>
<dbReference type="GO" id="GO:0005524">
    <property type="term" value="F:ATP binding"/>
    <property type="evidence" value="ECO:0007669"/>
    <property type="project" value="UniProtKB-KW"/>
</dbReference>
<dbReference type="InterPro" id="IPR001245">
    <property type="entry name" value="Ser-Thr/Tyr_kinase_cat_dom"/>
</dbReference>
<evidence type="ECO:0000256" key="2">
    <source>
        <dbReference type="ARBA" id="ARBA00022840"/>
    </source>
</evidence>
<protein>
    <recommendedName>
        <fullName evidence="3">Protein kinase domain-containing protein</fullName>
    </recommendedName>
</protein>
<evidence type="ECO:0000256" key="1">
    <source>
        <dbReference type="ARBA" id="ARBA00022741"/>
    </source>
</evidence>
<proteinExistence type="predicted"/>
<dbReference type="GO" id="GO:0004674">
    <property type="term" value="F:protein serine/threonine kinase activity"/>
    <property type="evidence" value="ECO:0007669"/>
    <property type="project" value="TreeGrafter"/>
</dbReference>
<dbReference type="AlphaFoldDB" id="A0AA39W5A3"/>
<organism evidence="4 5">
    <name type="scientific">Acer saccharum</name>
    <name type="common">Sugar maple</name>
    <dbReference type="NCBI Taxonomy" id="4024"/>
    <lineage>
        <taxon>Eukaryota</taxon>
        <taxon>Viridiplantae</taxon>
        <taxon>Streptophyta</taxon>
        <taxon>Embryophyta</taxon>
        <taxon>Tracheophyta</taxon>
        <taxon>Spermatophyta</taxon>
        <taxon>Magnoliopsida</taxon>
        <taxon>eudicotyledons</taxon>
        <taxon>Gunneridae</taxon>
        <taxon>Pentapetalae</taxon>
        <taxon>rosids</taxon>
        <taxon>malvids</taxon>
        <taxon>Sapindales</taxon>
        <taxon>Sapindaceae</taxon>
        <taxon>Hippocastanoideae</taxon>
        <taxon>Acereae</taxon>
        <taxon>Acer</taxon>
    </lineage>
</organism>
<keyword evidence="5" id="KW-1185">Reference proteome</keyword>
<dbReference type="PROSITE" id="PS50011">
    <property type="entry name" value="PROTEIN_KINASE_DOM"/>
    <property type="match status" value="1"/>
</dbReference>
<dbReference type="EMBL" id="JAUESC010000003">
    <property type="protein sequence ID" value="KAK0602845.1"/>
    <property type="molecule type" value="Genomic_DNA"/>
</dbReference>
<dbReference type="Proteomes" id="UP001168877">
    <property type="component" value="Unassembled WGS sequence"/>
</dbReference>
<dbReference type="InterPro" id="IPR045274">
    <property type="entry name" value="WAK-like"/>
</dbReference>
<reference evidence="4" key="1">
    <citation type="journal article" date="2022" name="Plant J.">
        <title>Strategies of tolerance reflected in two North American maple genomes.</title>
        <authorList>
            <person name="McEvoy S.L."/>
            <person name="Sezen U.U."/>
            <person name="Trouern-Trend A."/>
            <person name="McMahon S.M."/>
            <person name="Schaberg P.G."/>
            <person name="Yang J."/>
            <person name="Wegrzyn J.L."/>
            <person name="Swenson N.G."/>
        </authorList>
    </citation>
    <scope>NUCLEOTIDE SEQUENCE</scope>
    <source>
        <strain evidence="4">NS2018</strain>
    </source>
</reference>
<name>A0AA39W5A3_ACESA</name>
<dbReference type="Gene3D" id="1.10.510.10">
    <property type="entry name" value="Transferase(Phosphotransferase) domain 1"/>
    <property type="match status" value="2"/>
</dbReference>
<keyword evidence="1" id="KW-0547">Nucleotide-binding</keyword>